<reference evidence="2" key="1">
    <citation type="journal article" date="2020" name="mSystems">
        <title>Genome- and Community-Level Interaction Insights into Carbon Utilization and Element Cycling Functions of Hydrothermarchaeota in Hydrothermal Sediment.</title>
        <authorList>
            <person name="Zhou Z."/>
            <person name="Liu Y."/>
            <person name="Xu W."/>
            <person name="Pan J."/>
            <person name="Luo Z.H."/>
            <person name="Li M."/>
        </authorList>
    </citation>
    <scope>NUCLEOTIDE SEQUENCE [LARGE SCALE GENOMIC DNA]</scope>
    <source>
        <strain evidence="2">SpSt-1235</strain>
    </source>
</reference>
<feature type="non-terminal residue" evidence="2">
    <location>
        <position position="38"/>
    </location>
</feature>
<dbReference type="EMBL" id="DSEE01000286">
    <property type="protein sequence ID" value="HER40340.1"/>
    <property type="molecule type" value="Genomic_DNA"/>
</dbReference>
<evidence type="ECO:0000313" key="2">
    <source>
        <dbReference type="EMBL" id="HER40340.1"/>
    </source>
</evidence>
<evidence type="ECO:0000256" key="1">
    <source>
        <dbReference type="SAM" id="SignalP"/>
    </source>
</evidence>
<dbReference type="GO" id="GO:0016787">
    <property type="term" value="F:hydrolase activity"/>
    <property type="evidence" value="ECO:0007669"/>
    <property type="project" value="UniProtKB-KW"/>
</dbReference>
<feature type="signal peptide" evidence="1">
    <location>
        <begin position="1"/>
        <end position="18"/>
    </location>
</feature>
<keyword evidence="1" id="KW-0732">Signal</keyword>
<organism evidence="2">
    <name type="scientific">Salinimicrobium catena</name>
    <dbReference type="NCBI Taxonomy" id="390640"/>
    <lineage>
        <taxon>Bacteria</taxon>
        <taxon>Pseudomonadati</taxon>
        <taxon>Bacteroidota</taxon>
        <taxon>Flavobacteriia</taxon>
        <taxon>Flavobacteriales</taxon>
        <taxon>Flavobacteriaceae</taxon>
        <taxon>Salinimicrobium</taxon>
    </lineage>
</organism>
<keyword evidence="2" id="KW-0378">Hydrolase</keyword>
<gene>
    <name evidence="2" type="ORF">ENO10_03880</name>
</gene>
<protein>
    <submittedName>
        <fullName evidence="2">Alpha/beta hydrolase</fullName>
    </submittedName>
</protein>
<name>A0A7C2M915_9FLAO</name>
<accession>A0A7C2M915</accession>
<feature type="chain" id="PRO_5028033684" evidence="1">
    <location>
        <begin position="19"/>
        <end position="38"/>
    </location>
</feature>
<dbReference type="Proteomes" id="UP000885753">
    <property type="component" value="Unassembled WGS sequence"/>
</dbReference>
<dbReference type="AlphaFoldDB" id="A0A7C2M915"/>
<sequence length="38" mass="4184">MKRIILTIMFLCALAGRAQSTASQNVTTFEIEAPQLDT</sequence>
<proteinExistence type="predicted"/>
<comment type="caution">
    <text evidence="2">The sequence shown here is derived from an EMBL/GenBank/DDBJ whole genome shotgun (WGS) entry which is preliminary data.</text>
</comment>